<dbReference type="Proteomes" id="UP000536179">
    <property type="component" value="Unassembled WGS sequence"/>
</dbReference>
<protein>
    <submittedName>
        <fullName evidence="1">Uncharacterized protein</fullName>
    </submittedName>
</protein>
<name>A0A7W5E0R5_9BACT</name>
<reference evidence="1 2" key="1">
    <citation type="submission" date="2020-08" db="EMBL/GenBank/DDBJ databases">
        <title>Genomic Encyclopedia of Type Strains, Phase III (KMG-III): the genomes of soil and plant-associated and newly described type strains.</title>
        <authorList>
            <person name="Whitman W."/>
        </authorList>
    </citation>
    <scope>NUCLEOTIDE SEQUENCE [LARGE SCALE GENOMIC DNA]</scope>
    <source>
        <strain evidence="1 2">CECT 8075</strain>
    </source>
</reference>
<proteinExistence type="predicted"/>
<organism evidence="1 2">
    <name type="scientific">Aporhodopirellula rubra</name>
    <dbReference type="NCBI Taxonomy" id="980271"/>
    <lineage>
        <taxon>Bacteria</taxon>
        <taxon>Pseudomonadati</taxon>
        <taxon>Planctomycetota</taxon>
        <taxon>Planctomycetia</taxon>
        <taxon>Pirellulales</taxon>
        <taxon>Pirellulaceae</taxon>
        <taxon>Aporhodopirellula</taxon>
    </lineage>
</organism>
<sequence>MAGILGCSCSAVQADENRKVNRHGQHELALADLPEPPADLKLLITKGNITFLIGGERPSVVNPNRSTSIRGRKFDAETQFRLSYSFKSRCRWGWDGAPTSRRLAIDVGFNRLRIEVRHLMWFLNMPDRETFWESPLVRHEFDHVRLSSDPRVSSQFVSAVREHDRIELTRDDSEELIAEANRRAGRTQYQRGGPLNTLTGADAQSWLTKIVQAEFDRIVELVGIRYQELDRQTDHGRYDVPETGELREWLQR</sequence>
<accession>A0A7W5E0R5</accession>
<dbReference type="EMBL" id="JACHXU010000013">
    <property type="protein sequence ID" value="MBB3208036.1"/>
    <property type="molecule type" value="Genomic_DNA"/>
</dbReference>
<evidence type="ECO:0000313" key="1">
    <source>
        <dbReference type="EMBL" id="MBB3208036.1"/>
    </source>
</evidence>
<keyword evidence="2" id="KW-1185">Reference proteome</keyword>
<comment type="caution">
    <text evidence="1">The sequence shown here is derived from an EMBL/GenBank/DDBJ whole genome shotgun (WGS) entry which is preliminary data.</text>
</comment>
<gene>
    <name evidence="1" type="ORF">FHS27_003863</name>
</gene>
<evidence type="ECO:0000313" key="2">
    <source>
        <dbReference type="Proteomes" id="UP000536179"/>
    </source>
</evidence>
<dbReference type="AlphaFoldDB" id="A0A7W5E0R5"/>